<evidence type="ECO:0000259" key="8">
    <source>
        <dbReference type="Pfam" id="PF23016"/>
    </source>
</evidence>
<comment type="subcellular location">
    <subcellularLocation>
        <location evidence="6">Cytoplasm</location>
    </subcellularLocation>
</comment>
<proteinExistence type="inferred from homology"/>
<keyword evidence="10" id="KW-1185">Reference proteome</keyword>
<evidence type="ECO:0000256" key="3">
    <source>
        <dbReference type="ARBA" id="ARBA00022603"/>
    </source>
</evidence>
<evidence type="ECO:0000313" key="9">
    <source>
        <dbReference type="EMBL" id="WBW50520.1"/>
    </source>
</evidence>
<comment type="catalytic activity">
    <reaction evidence="6">
        <text>cytidine(1402) in 16S rRNA + S-adenosyl-L-methionine = 2'-O-methylcytidine(1402) in 16S rRNA + S-adenosyl-L-homocysteine + H(+)</text>
        <dbReference type="Rhea" id="RHEA:42924"/>
        <dbReference type="Rhea" id="RHEA-COMP:10285"/>
        <dbReference type="Rhea" id="RHEA-COMP:10286"/>
        <dbReference type="ChEBI" id="CHEBI:15378"/>
        <dbReference type="ChEBI" id="CHEBI:57856"/>
        <dbReference type="ChEBI" id="CHEBI:59789"/>
        <dbReference type="ChEBI" id="CHEBI:74495"/>
        <dbReference type="ChEBI" id="CHEBI:82748"/>
        <dbReference type="EC" id="2.1.1.198"/>
    </reaction>
</comment>
<dbReference type="InterPro" id="IPR035996">
    <property type="entry name" value="4pyrrol_Methylase_sf"/>
</dbReference>
<accession>A0ABY7QW76</accession>
<evidence type="ECO:0000256" key="4">
    <source>
        <dbReference type="ARBA" id="ARBA00022679"/>
    </source>
</evidence>
<dbReference type="HAMAP" id="MF_01877">
    <property type="entry name" value="16SrRNA_methyltr_I"/>
    <property type="match status" value="1"/>
</dbReference>
<dbReference type="InterPro" id="IPR018063">
    <property type="entry name" value="SAM_MeTrfase_RsmI_CS"/>
</dbReference>
<evidence type="ECO:0000256" key="1">
    <source>
        <dbReference type="ARBA" id="ARBA00022490"/>
    </source>
</evidence>
<dbReference type="GO" id="GO:0008168">
    <property type="term" value="F:methyltransferase activity"/>
    <property type="evidence" value="ECO:0007669"/>
    <property type="project" value="UniProtKB-KW"/>
</dbReference>
<dbReference type="InterPro" id="IPR014777">
    <property type="entry name" value="4pyrrole_Mease_sub1"/>
</dbReference>
<dbReference type="InterPro" id="IPR053910">
    <property type="entry name" value="RsmI_HTH"/>
</dbReference>
<dbReference type="Proteomes" id="UP001210339">
    <property type="component" value="Chromosome"/>
</dbReference>
<keyword evidence="3 6" id="KW-0489">Methyltransferase</keyword>
<dbReference type="InterPro" id="IPR000878">
    <property type="entry name" value="4pyrrol_Mease"/>
</dbReference>
<dbReference type="PIRSF" id="PIRSF005917">
    <property type="entry name" value="MTase_YraL"/>
    <property type="match status" value="1"/>
</dbReference>
<keyword evidence="2 6" id="KW-0698">rRNA processing</keyword>
<keyword evidence="4 6" id="KW-0808">Transferase</keyword>
<comment type="similarity">
    <text evidence="6">Belongs to the methyltransferase superfamily. RsmI family.</text>
</comment>
<sequence>MIYFCPTPIGNLSDITYRTVEVLERVTTIACEDTRVTQKLLNHLQIKKKLISYHKFNERQKAASLVALGQEEDVAVVSDAGMPGISDPGAVLVEALIEAGVDFEVLPGANAALTALVSSGLSTEHFLFYGFLDAKEGKRREQLESLKALPFTLIFYEAPHRIYKTLSSLYEVLGPRHVSVSRELTKLYESHYRFRLGEDTDEIADKGEFVIVVEGSSDVPTYDVKAMLQAYMDEGMRPSQAVKAVAKATNLPKNTIYEMSLELKEKA</sequence>
<protein>
    <recommendedName>
        <fullName evidence="6">Ribosomal RNA small subunit methyltransferase I</fullName>
        <ecNumber evidence="6">2.1.1.198</ecNumber>
    </recommendedName>
    <alternativeName>
        <fullName evidence="6">16S rRNA 2'-O-ribose C1402 methyltransferase</fullName>
    </alternativeName>
    <alternativeName>
        <fullName evidence="6">rRNA (cytidine-2'-O-)-methyltransferase RsmI</fullName>
    </alternativeName>
</protein>
<dbReference type="Pfam" id="PF23016">
    <property type="entry name" value="RsmI_C"/>
    <property type="match status" value="1"/>
</dbReference>
<dbReference type="PANTHER" id="PTHR46111:SF1">
    <property type="entry name" value="RIBOSOMAL RNA SMALL SUBUNIT METHYLTRANSFERASE I"/>
    <property type="match status" value="1"/>
</dbReference>
<dbReference type="Gene3D" id="3.30.950.10">
    <property type="entry name" value="Methyltransferase, Cobalt-precorrin-4 Transmethylase, Domain 2"/>
    <property type="match status" value="1"/>
</dbReference>
<feature type="domain" description="RsmI HTH" evidence="8">
    <location>
        <begin position="223"/>
        <end position="264"/>
    </location>
</feature>
<dbReference type="Gene3D" id="3.40.1010.10">
    <property type="entry name" value="Cobalt-precorrin-4 Transmethylase, Domain 1"/>
    <property type="match status" value="1"/>
</dbReference>
<dbReference type="PANTHER" id="PTHR46111">
    <property type="entry name" value="RIBOSOMAL RNA SMALL SUBUNIT METHYLTRANSFERASE I"/>
    <property type="match status" value="1"/>
</dbReference>
<keyword evidence="5 6" id="KW-0949">S-adenosyl-L-methionine</keyword>
<dbReference type="InterPro" id="IPR014776">
    <property type="entry name" value="4pyrrole_Mease_sub2"/>
</dbReference>
<dbReference type="SUPFAM" id="SSF53790">
    <property type="entry name" value="Tetrapyrrole methylase"/>
    <property type="match status" value="1"/>
</dbReference>
<keyword evidence="1 6" id="KW-0963">Cytoplasm</keyword>
<gene>
    <name evidence="6 9" type="primary">rsmI</name>
    <name evidence="9" type="ORF">O6R05_02955</name>
</gene>
<dbReference type="InterPro" id="IPR008189">
    <property type="entry name" value="rRNA_ssu_MeTfrase_I"/>
</dbReference>
<evidence type="ECO:0000313" key="10">
    <source>
        <dbReference type="Proteomes" id="UP001210339"/>
    </source>
</evidence>
<dbReference type="EMBL" id="CP115667">
    <property type="protein sequence ID" value="WBW50520.1"/>
    <property type="molecule type" value="Genomic_DNA"/>
</dbReference>
<evidence type="ECO:0000256" key="6">
    <source>
        <dbReference type="HAMAP-Rule" id="MF_01877"/>
    </source>
</evidence>
<name>A0ABY7QW76_9FIRM</name>
<evidence type="ECO:0000256" key="2">
    <source>
        <dbReference type="ARBA" id="ARBA00022552"/>
    </source>
</evidence>
<feature type="domain" description="Tetrapyrrole methylase" evidence="7">
    <location>
        <begin position="1"/>
        <end position="198"/>
    </location>
</feature>
<dbReference type="Pfam" id="PF00590">
    <property type="entry name" value="TP_methylase"/>
    <property type="match status" value="1"/>
</dbReference>
<evidence type="ECO:0000256" key="5">
    <source>
        <dbReference type="ARBA" id="ARBA00022691"/>
    </source>
</evidence>
<organism evidence="9 10">
    <name type="scientific">Peptoniphilus equinus</name>
    <dbReference type="NCBI Taxonomy" id="3016343"/>
    <lineage>
        <taxon>Bacteria</taxon>
        <taxon>Bacillati</taxon>
        <taxon>Bacillota</taxon>
        <taxon>Tissierellia</taxon>
        <taxon>Tissierellales</taxon>
        <taxon>Peptoniphilaceae</taxon>
        <taxon>Peptoniphilus</taxon>
    </lineage>
</organism>
<dbReference type="NCBIfam" id="TIGR00096">
    <property type="entry name" value="16S rRNA (cytidine(1402)-2'-O)-methyltransferase"/>
    <property type="match status" value="1"/>
</dbReference>
<dbReference type="RefSeq" id="WP_271192052.1">
    <property type="nucleotide sequence ID" value="NZ_CP115667.1"/>
</dbReference>
<evidence type="ECO:0000259" key="7">
    <source>
        <dbReference type="Pfam" id="PF00590"/>
    </source>
</evidence>
<reference evidence="9 10" key="1">
    <citation type="submission" date="2023-01" db="EMBL/GenBank/DDBJ databases">
        <authorList>
            <person name="Lee S.H."/>
            <person name="Jung H.S."/>
            <person name="Yun J.U."/>
        </authorList>
    </citation>
    <scope>NUCLEOTIDE SEQUENCE [LARGE SCALE GENOMIC DNA]</scope>
    <source>
        <strain evidence="9 10">CBA3646</strain>
    </source>
</reference>
<comment type="function">
    <text evidence="6">Catalyzes the 2'-O-methylation of the ribose of cytidine 1402 (C1402) in 16S rRNA.</text>
</comment>
<dbReference type="PROSITE" id="PS01296">
    <property type="entry name" value="RSMI"/>
    <property type="match status" value="1"/>
</dbReference>
<dbReference type="CDD" id="cd11648">
    <property type="entry name" value="RsmI"/>
    <property type="match status" value="1"/>
</dbReference>
<dbReference type="GO" id="GO:0032259">
    <property type="term" value="P:methylation"/>
    <property type="evidence" value="ECO:0007669"/>
    <property type="project" value="UniProtKB-KW"/>
</dbReference>
<dbReference type="EC" id="2.1.1.198" evidence="6"/>